<reference evidence="1" key="3">
    <citation type="submission" date="2025-09" db="UniProtKB">
        <authorList>
            <consortium name="Ensembl"/>
        </authorList>
    </citation>
    <scope>IDENTIFICATION</scope>
</reference>
<reference evidence="1 2" key="1">
    <citation type="journal article" date="2010" name="Nature">
        <title>The sequence and de novo assembly of the giant panda genome.</title>
        <authorList>
            <person name="Li R."/>
            <person name="Fan W."/>
            <person name="Tian G."/>
            <person name="Zhu H."/>
            <person name="He L."/>
            <person name="Cai J."/>
            <person name="Huang Q."/>
            <person name="Cai Q."/>
            <person name="Li B."/>
            <person name="Bai Y."/>
            <person name="Zhang Z."/>
            <person name="Zhang Y."/>
            <person name="Wang W."/>
            <person name="Li J."/>
            <person name="Wei F."/>
            <person name="Li H."/>
            <person name="Jian M."/>
            <person name="Li J."/>
            <person name="Zhang Z."/>
            <person name="Nielsen R."/>
            <person name="Li D."/>
            <person name="Gu W."/>
            <person name="Yang Z."/>
            <person name="Xuan Z."/>
            <person name="Ryder O.A."/>
            <person name="Leung F.C."/>
            <person name="Zhou Y."/>
            <person name="Cao J."/>
            <person name="Sun X."/>
            <person name="Fu Y."/>
            <person name="Fang X."/>
            <person name="Guo X."/>
            <person name="Wang B."/>
            <person name="Hou R."/>
            <person name="Shen F."/>
            <person name="Mu B."/>
            <person name="Ni P."/>
            <person name="Lin R."/>
            <person name="Qian W."/>
            <person name="Wang G."/>
            <person name="Yu C."/>
            <person name="Nie W."/>
            <person name="Wang J."/>
            <person name="Wu Z."/>
            <person name="Liang H."/>
            <person name="Min J."/>
            <person name="Wu Q."/>
            <person name="Cheng S."/>
            <person name="Ruan J."/>
            <person name="Wang M."/>
            <person name="Shi Z."/>
            <person name="Wen M."/>
            <person name="Liu B."/>
            <person name="Ren X."/>
            <person name="Zheng H."/>
            <person name="Dong D."/>
            <person name="Cook K."/>
            <person name="Shan G."/>
            <person name="Zhang H."/>
            <person name="Kosiol C."/>
            <person name="Xie X."/>
            <person name="Lu Z."/>
            <person name="Zheng H."/>
            <person name="Li Y."/>
            <person name="Steiner C.C."/>
            <person name="Lam T.T."/>
            <person name="Lin S."/>
            <person name="Zhang Q."/>
            <person name="Li G."/>
            <person name="Tian J."/>
            <person name="Gong T."/>
            <person name="Liu H."/>
            <person name="Zhang D."/>
            <person name="Fang L."/>
            <person name="Ye C."/>
            <person name="Zhang J."/>
            <person name="Hu W."/>
            <person name="Xu A."/>
            <person name="Ren Y."/>
            <person name="Zhang G."/>
            <person name="Bruford M.W."/>
            <person name="Li Q."/>
            <person name="Ma L."/>
            <person name="Guo Y."/>
            <person name="An N."/>
            <person name="Hu Y."/>
            <person name="Zheng Y."/>
            <person name="Shi Y."/>
            <person name="Li Z."/>
            <person name="Liu Q."/>
            <person name="Chen Y."/>
            <person name="Zhao J."/>
            <person name="Qu N."/>
            <person name="Zhao S."/>
            <person name="Tian F."/>
            <person name="Wang X."/>
            <person name="Wang H."/>
            <person name="Xu L."/>
            <person name="Liu X."/>
            <person name="Vinar T."/>
            <person name="Wang Y."/>
            <person name="Lam T.W."/>
            <person name="Yiu S.M."/>
            <person name="Liu S."/>
            <person name="Zhang H."/>
            <person name="Li D."/>
            <person name="Huang Y."/>
            <person name="Wang X."/>
            <person name="Yang G."/>
            <person name="Jiang Z."/>
            <person name="Wang J."/>
            <person name="Qin N."/>
            <person name="Li L."/>
            <person name="Li J."/>
            <person name="Bolund L."/>
            <person name="Kristiansen K."/>
            <person name="Wong G.K."/>
            <person name="Olson M."/>
            <person name="Zhang X."/>
            <person name="Li S."/>
            <person name="Yang H."/>
            <person name="Wang J."/>
            <person name="Wang J."/>
        </authorList>
    </citation>
    <scope>NUCLEOTIDE SEQUENCE [LARGE SCALE GENOMIC DNA]</scope>
</reference>
<dbReference type="AlphaFoldDB" id="A0A7N5KQD9"/>
<keyword evidence="2" id="KW-1185">Reference proteome</keyword>
<sequence>MGDLTEAKSLDIGPTYFFDQMKPKRKKWEKRECEDHFLSLRHTSGANYSCTKSIISKELKEARLPTIAEAEEQDEFYSFDISRTPSVAKCSPNLPFSKIYLQKGLFQEYKLIASEILHELGEILQKYAEYNIIYPAGIVNLMNYSWHDLTEGAYKCATKSSMLKKNSTLQRDSNAMTQISSFSREEYHKENHLVKAKKDHRVSSGWIFKHPHSKLEILKWKTILSTAVKRLQEAIIQIKAEDAKLKKEGFNKQLTLLHYNDPKGMVKVNKFITVEISGRFAITLVYKWYPQSLKLSLAPVKCKFFPPCLPEEPFPDVSPISTEARELVKAYKVKCKHLKSTTQDKYPSSLTDTMKIATFDPVMDISPFSDIPTVIKLRGLQKKVKHILFHWLDYYRFALGIEPLHIGKMPKFPKKVIRRQKVSSARFPLKQSVEEKDENKEYLRYRNSFLKLKGVFKPAPLFHTQKTSVSNQSFRFPPPPIKSKDAWFASQLLCPVVLRRTLCGQEGGTCQCSTYSIPEVTDLEYDHLISHQLSSMDQLIIVHVFSASKMDKTTKEMAKVYRKLNRSKNMPCIQSCSDPFRLLKYNITSACKLTGGRCPLLVQRHNVIPGIFLMYIRGKLVFANFIFNGYSTSAKDLQKQIVKTKSDYCTGYFLPDDFRIR</sequence>
<evidence type="ECO:0008006" key="3">
    <source>
        <dbReference type="Google" id="ProtNLM"/>
    </source>
</evidence>
<protein>
    <recommendedName>
        <fullName evidence="3">FAM194 C-terminal domain-containing protein</fullName>
    </recommendedName>
</protein>
<evidence type="ECO:0000313" key="1">
    <source>
        <dbReference type="Ensembl" id="ENSAMEP00000043728.1"/>
    </source>
</evidence>
<reference evidence="1" key="2">
    <citation type="submission" date="2025-08" db="UniProtKB">
        <authorList>
            <consortium name="Ensembl"/>
        </authorList>
    </citation>
    <scope>IDENTIFICATION</scope>
</reference>
<dbReference type="GeneTree" id="ENSGT00940000153655"/>
<dbReference type="PANTHER" id="PTHR23093:SF16">
    <property type="entry name" value="FAM194 C-TERMINAL DOMAIN-CONTAINING PROTEIN"/>
    <property type="match status" value="1"/>
</dbReference>
<proteinExistence type="predicted"/>
<dbReference type="PANTHER" id="PTHR23093">
    <property type="entry name" value="SIMILAR TO CHROMOSOME 3 OPEN READING FRAME 20"/>
    <property type="match status" value="1"/>
</dbReference>
<accession>A0A7N5KQD9</accession>
<evidence type="ECO:0000313" key="2">
    <source>
        <dbReference type="Proteomes" id="UP000008912"/>
    </source>
</evidence>
<dbReference type="Ensembl" id="ENSAMET00000038658.1">
    <property type="protein sequence ID" value="ENSAMEP00000043728.1"/>
    <property type="gene ID" value="ENSAMEG00000028699.1"/>
</dbReference>
<organism evidence="1 2">
    <name type="scientific">Ailuropoda melanoleuca</name>
    <name type="common">Giant panda</name>
    <dbReference type="NCBI Taxonomy" id="9646"/>
    <lineage>
        <taxon>Eukaryota</taxon>
        <taxon>Metazoa</taxon>
        <taxon>Chordata</taxon>
        <taxon>Craniata</taxon>
        <taxon>Vertebrata</taxon>
        <taxon>Euteleostomi</taxon>
        <taxon>Mammalia</taxon>
        <taxon>Eutheria</taxon>
        <taxon>Laurasiatheria</taxon>
        <taxon>Carnivora</taxon>
        <taxon>Caniformia</taxon>
        <taxon>Ursidae</taxon>
        <taxon>Ailuropoda</taxon>
    </lineage>
</organism>
<name>A0A7N5KQD9_AILME</name>
<gene>
    <name evidence="1" type="primary">LOC105237632</name>
</gene>
<dbReference type="Proteomes" id="UP000008912">
    <property type="component" value="Unassembled WGS sequence"/>
</dbReference>
<dbReference type="InParanoid" id="A0A7N5KQD9"/>